<proteinExistence type="predicted"/>
<gene>
    <name evidence="2" type="ORF">OK344_09740</name>
</gene>
<evidence type="ECO:0000313" key="2">
    <source>
        <dbReference type="EMBL" id="MCW4452491.1"/>
    </source>
</evidence>
<keyword evidence="1" id="KW-0732">Signal</keyword>
<evidence type="ECO:0000256" key="1">
    <source>
        <dbReference type="SAM" id="SignalP"/>
    </source>
</evidence>
<dbReference type="InterPro" id="IPR011990">
    <property type="entry name" value="TPR-like_helical_dom_sf"/>
</dbReference>
<organism evidence="2 3">
    <name type="scientific">Kaistella yananensis</name>
    <dbReference type="NCBI Taxonomy" id="2989820"/>
    <lineage>
        <taxon>Bacteria</taxon>
        <taxon>Pseudomonadati</taxon>
        <taxon>Bacteroidota</taxon>
        <taxon>Flavobacteriia</taxon>
        <taxon>Flavobacteriales</taxon>
        <taxon>Weeksellaceae</taxon>
        <taxon>Chryseobacterium group</taxon>
        <taxon>Kaistella</taxon>
    </lineage>
</organism>
<feature type="signal peptide" evidence="1">
    <location>
        <begin position="1"/>
        <end position="18"/>
    </location>
</feature>
<dbReference type="EMBL" id="JAPCHZ010000005">
    <property type="protein sequence ID" value="MCW4452491.1"/>
    <property type="molecule type" value="Genomic_DNA"/>
</dbReference>
<dbReference type="Gene3D" id="1.25.40.10">
    <property type="entry name" value="Tetratricopeptide repeat domain"/>
    <property type="match status" value="1"/>
</dbReference>
<comment type="caution">
    <text evidence="2">The sequence shown here is derived from an EMBL/GenBank/DDBJ whole genome shotgun (WGS) entry which is preliminary data.</text>
</comment>
<feature type="chain" id="PRO_5046114291" description="Tetratricopeptide repeat protein" evidence="1">
    <location>
        <begin position="19"/>
        <end position="463"/>
    </location>
</feature>
<accession>A0ABT3JNY1</accession>
<dbReference type="Proteomes" id="UP001209107">
    <property type="component" value="Unassembled WGS sequence"/>
</dbReference>
<evidence type="ECO:0008006" key="4">
    <source>
        <dbReference type="Google" id="ProtNLM"/>
    </source>
</evidence>
<sequence>MKKIFFSIALVSATVAFAQKKEIAAAVKAIDAGDVAATNSQIAAAEAVMGGKTYMVEPAVLEQYYYAKGLALLKSGKNAEGAAYLAKMSELGKEKIYTGKDSSKNKVYYVGKAAADQSGIQGLKEDTYLPVLTGKIGNTINPLIEAANKTAMNAYTSKNYAAAAPKFREVYDLLKAGGQDNKQYLYYSGLNYALADKKNEAIEVYNELINSGYTGVSTTYFAKNKKSGEVEPLDKVTWDLNKKMGATSEYSDFTSETSTSIEKELYETNAALMVDAEKYDDALALIEKGLKKFPSNSKLTELQGTAYYKSGKMDQFIANLKVQTEKNPSDANNWYNLGVLQSKDPATEAEAVKSYKKAVELNPAFAQAWQNLTYVTMGDDAKAIEDYNAAKKAGKTEAANKIIEARRARLAAALPYAEKWYESDQNNIDAVSLLKGLYMSNKKEAKFQEFKAKEAAMQAAGKK</sequence>
<protein>
    <recommendedName>
        <fullName evidence="4">Tetratricopeptide repeat protein</fullName>
    </recommendedName>
</protein>
<keyword evidence="3" id="KW-1185">Reference proteome</keyword>
<name>A0ABT3JNY1_9FLAO</name>
<evidence type="ECO:0000313" key="3">
    <source>
        <dbReference type="Proteomes" id="UP001209107"/>
    </source>
</evidence>
<dbReference type="RefSeq" id="WP_265144615.1">
    <property type="nucleotide sequence ID" value="NZ_JAPCHZ010000005.1"/>
</dbReference>
<reference evidence="2 3" key="1">
    <citation type="submission" date="2022-10" db="EMBL/GenBank/DDBJ databases">
        <title>Kaistella sp. BT-6-1-3.</title>
        <authorList>
            <person name="Ai J."/>
            <person name="Deng Z."/>
        </authorList>
    </citation>
    <scope>NUCLEOTIDE SEQUENCE [LARGE SCALE GENOMIC DNA]</scope>
    <source>
        <strain evidence="2 3">BT6-1-3</strain>
    </source>
</reference>
<dbReference type="SUPFAM" id="SSF48452">
    <property type="entry name" value="TPR-like"/>
    <property type="match status" value="1"/>
</dbReference>